<protein>
    <submittedName>
        <fullName evidence="2">Uncharacterized protein</fullName>
    </submittedName>
</protein>
<name>A0ABR2EAH2_9ROSI</name>
<evidence type="ECO:0000313" key="2">
    <source>
        <dbReference type="EMBL" id="KAK8554358.1"/>
    </source>
</evidence>
<organism evidence="2 3">
    <name type="scientific">Hibiscus sabdariffa</name>
    <name type="common">roselle</name>
    <dbReference type="NCBI Taxonomy" id="183260"/>
    <lineage>
        <taxon>Eukaryota</taxon>
        <taxon>Viridiplantae</taxon>
        <taxon>Streptophyta</taxon>
        <taxon>Embryophyta</taxon>
        <taxon>Tracheophyta</taxon>
        <taxon>Spermatophyta</taxon>
        <taxon>Magnoliopsida</taxon>
        <taxon>eudicotyledons</taxon>
        <taxon>Gunneridae</taxon>
        <taxon>Pentapetalae</taxon>
        <taxon>rosids</taxon>
        <taxon>malvids</taxon>
        <taxon>Malvales</taxon>
        <taxon>Malvaceae</taxon>
        <taxon>Malvoideae</taxon>
        <taxon>Hibiscus</taxon>
    </lineage>
</organism>
<proteinExistence type="predicted"/>
<keyword evidence="3" id="KW-1185">Reference proteome</keyword>
<dbReference type="Proteomes" id="UP001472677">
    <property type="component" value="Unassembled WGS sequence"/>
</dbReference>
<evidence type="ECO:0000313" key="3">
    <source>
        <dbReference type="Proteomes" id="UP001472677"/>
    </source>
</evidence>
<comment type="caution">
    <text evidence="2">The sequence shown here is derived from an EMBL/GenBank/DDBJ whole genome shotgun (WGS) entry which is preliminary data.</text>
</comment>
<gene>
    <name evidence="2" type="ORF">V6N12_031322</name>
</gene>
<sequence>MNPRYNPRRMQLQSGEIGRPGFHSQTLAENSPRVIREGIELVVDLIVKTSVANLTSNELHYNSLIKAFLYQFLKAVREGDRDHTIHEGVNNVTLMCRSMRIKDRRNNMIKNLRGNNILGVGMGHGFRRNCCSFRIKRVIVELVSFLCGSSINHNHRNVGRTGGIRVNPDSSYGPWMIVERRPCYPSRAQTDQQPKQVGARPIDSHFNLIYDLLDDHTDVIEPSVPI</sequence>
<dbReference type="EMBL" id="JBBPBM010000019">
    <property type="protein sequence ID" value="KAK8554358.1"/>
    <property type="molecule type" value="Genomic_DNA"/>
</dbReference>
<evidence type="ECO:0000256" key="1">
    <source>
        <dbReference type="SAM" id="MobiDB-lite"/>
    </source>
</evidence>
<accession>A0ABR2EAH2</accession>
<feature type="region of interest" description="Disordered" evidence="1">
    <location>
        <begin position="1"/>
        <end position="25"/>
    </location>
</feature>
<reference evidence="2 3" key="1">
    <citation type="journal article" date="2024" name="G3 (Bethesda)">
        <title>Genome assembly of Hibiscus sabdariffa L. provides insights into metabolisms of medicinal natural products.</title>
        <authorList>
            <person name="Kim T."/>
        </authorList>
    </citation>
    <scope>NUCLEOTIDE SEQUENCE [LARGE SCALE GENOMIC DNA]</scope>
    <source>
        <strain evidence="2">TK-2024</strain>
        <tissue evidence="2">Old leaves</tissue>
    </source>
</reference>